<feature type="domain" description="Carbohydrate binding module xylan-binding" evidence="11">
    <location>
        <begin position="430"/>
        <end position="518"/>
    </location>
</feature>
<evidence type="ECO:0000256" key="2">
    <source>
        <dbReference type="ARBA" id="ARBA00004613"/>
    </source>
</evidence>
<dbReference type="KEGG" id="azm:DM194_14070"/>
<name>A0A2U9S9C4_9PROT</name>
<feature type="compositionally biased region" description="Low complexity" evidence="9">
    <location>
        <begin position="401"/>
        <end position="421"/>
    </location>
</feature>
<dbReference type="PANTHER" id="PTHR40088:SF1">
    <property type="entry name" value="PECTATE LYASE PEL9"/>
    <property type="match status" value="1"/>
</dbReference>
<evidence type="ECO:0000259" key="10">
    <source>
        <dbReference type="Pfam" id="PF07602"/>
    </source>
</evidence>
<keyword evidence="4" id="KW-0479">Metal-binding</keyword>
<keyword evidence="7" id="KW-0456">Lyase</keyword>
<dbReference type="InterPro" id="IPR011459">
    <property type="entry name" value="DUF1565"/>
</dbReference>
<dbReference type="Pfam" id="PF16841">
    <property type="entry name" value="CBM60"/>
    <property type="match status" value="1"/>
</dbReference>
<evidence type="ECO:0000256" key="1">
    <source>
        <dbReference type="ARBA" id="ARBA00001913"/>
    </source>
</evidence>
<dbReference type="GO" id="GO:0016837">
    <property type="term" value="F:carbon-oxygen lyase activity, acting on polysaccharides"/>
    <property type="evidence" value="ECO:0007669"/>
    <property type="project" value="TreeGrafter"/>
</dbReference>
<organism evidence="12 13">
    <name type="scientific">Azospirillum ramasamyi</name>
    <dbReference type="NCBI Taxonomy" id="682998"/>
    <lineage>
        <taxon>Bacteria</taxon>
        <taxon>Pseudomonadati</taxon>
        <taxon>Pseudomonadota</taxon>
        <taxon>Alphaproteobacteria</taxon>
        <taxon>Rhodospirillales</taxon>
        <taxon>Azospirillaceae</taxon>
        <taxon>Azospirillum</taxon>
    </lineage>
</organism>
<evidence type="ECO:0000313" key="12">
    <source>
        <dbReference type="EMBL" id="AWU95453.1"/>
    </source>
</evidence>
<feature type="region of interest" description="Disordered" evidence="9">
    <location>
        <begin position="400"/>
        <end position="421"/>
    </location>
</feature>
<dbReference type="Pfam" id="PF07602">
    <property type="entry name" value="DUF1565"/>
    <property type="match status" value="1"/>
</dbReference>
<evidence type="ECO:0000313" key="13">
    <source>
        <dbReference type="Proteomes" id="UP000249605"/>
    </source>
</evidence>
<sequence>MIDRRRRPPGAGPVDSSAGVHHGRRTDRVCLLASGFTILTQRAYKEIQTMADIYVSTTGSDSNSGTKDSPFKTILKASQVAEAGTTVHVAPGTYIGGFQTTKSGTTDAPIHYVSDEKWGAKIVPGAGNSKIEAWDNRGDNVIIDGFEIDGSNPQGGTPWLSGIYTTGTNSVVQNNKVHDIVRDSAAINAAHSGGQGGGGILGDGYFGDSNISVNGNVVYNIGPANSTTDLVHGIYMSTSGQVQNNMVYQASGDAISTWHDAHHVKILNNTIFASHNGIMIGGGDYYHTSGPNDHSQVSNNIIYDNDTGIMEFGDTGSNNIYSNNLIYGNDTNLSMKNGKVTGTVSADPKFVKYDPSGNGDYRLTSDSPAVNSGISSGAPTLDMNGDAREGAVDIGAMEYQSTTSTPPAGSAPPSSSVPSTPAATEATAKIVLNVDGTAAGGVNAHFNLLIDGKKIGEGVAGTEAKDFVFTTTVAADQAHKVQVQYDNDSVVNGQDRNLTVNKITINGKAVAPTDSNVTYDKGALDGRDVAPGQADMWWNGTLVVSADKSLFSSSAVTAQAAALPEGADQFDIRQYMVAQASNTVEIPADTSGTASIDLWASEPDLFAATAHLSDSLNEFDAA</sequence>
<feature type="domain" description="DUF1565" evidence="10">
    <location>
        <begin position="58"/>
        <end position="94"/>
    </location>
</feature>
<dbReference type="AlphaFoldDB" id="A0A2U9S9C4"/>
<dbReference type="PANTHER" id="PTHR40088">
    <property type="entry name" value="PECTATE LYASE (EUROFUNG)"/>
    <property type="match status" value="1"/>
</dbReference>
<keyword evidence="3" id="KW-0964">Secreted</keyword>
<dbReference type="RefSeq" id="WP_111068220.1">
    <property type="nucleotide sequence ID" value="NZ_CP029830.1"/>
</dbReference>
<evidence type="ECO:0000256" key="6">
    <source>
        <dbReference type="ARBA" id="ARBA00022837"/>
    </source>
</evidence>
<dbReference type="EMBL" id="CP029830">
    <property type="protein sequence ID" value="AWU95453.1"/>
    <property type="molecule type" value="Genomic_DNA"/>
</dbReference>
<dbReference type="GO" id="GO:0046872">
    <property type="term" value="F:metal ion binding"/>
    <property type="evidence" value="ECO:0007669"/>
    <property type="project" value="UniProtKB-KW"/>
</dbReference>
<comment type="similarity">
    <text evidence="8">Belongs to the polysaccharide lyase 9 family.</text>
</comment>
<reference evidence="12 13" key="1">
    <citation type="submission" date="2018-06" db="EMBL/GenBank/DDBJ databases">
        <title>Complete genome sequencing of Azospirillum sp. M2T2B2.</title>
        <authorList>
            <person name="Heo J."/>
            <person name="Kim S.-J."/>
            <person name="Kwon S.-W."/>
            <person name="Anandham R."/>
        </authorList>
    </citation>
    <scope>NUCLEOTIDE SEQUENCE [LARGE SCALE GENOMIC DNA]</scope>
    <source>
        <strain evidence="12 13">M2T2B2</strain>
        <plasmid evidence="12 13">unnamed1</plasmid>
    </source>
</reference>
<dbReference type="InterPro" id="IPR012334">
    <property type="entry name" value="Pectin_lyas_fold"/>
</dbReference>
<dbReference type="InterPro" id="IPR052052">
    <property type="entry name" value="Polysaccharide_Lyase_9"/>
</dbReference>
<keyword evidence="5" id="KW-0732">Signal</keyword>
<dbReference type="OrthoDB" id="7297981at2"/>
<comment type="cofactor">
    <cofactor evidence="1">
        <name>Ca(2+)</name>
        <dbReference type="ChEBI" id="CHEBI:29108"/>
    </cofactor>
</comment>
<dbReference type="Proteomes" id="UP000249605">
    <property type="component" value="Plasmid unnamed1"/>
</dbReference>
<evidence type="ECO:0000259" key="11">
    <source>
        <dbReference type="Pfam" id="PF16841"/>
    </source>
</evidence>
<dbReference type="InterPro" id="IPR031768">
    <property type="entry name" value="CBM60_xylan-bd"/>
</dbReference>
<feature type="region of interest" description="Disordered" evidence="9">
    <location>
        <begin position="1"/>
        <end position="21"/>
    </location>
</feature>
<keyword evidence="13" id="KW-1185">Reference proteome</keyword>
<evidence type="ECO:0000256" key="5">
    <source>
        <dbReference type="ARBA" id="ARBA00022729"/>
    </source>
</evidence>
<dbReference type="Gene3D" id="2.160.20.10">
    <property type="entry name" value="Single-stranded right-handed beta-helix, Pectin lyase-like"/>
    <property type="match status" value="1"/>
</dbReference>
<dbReference type="Gene3D" id="2.60.60.40">
    <property type="match status" value="1"/>
</dbReference>
<dbReference type="NCBIfam" id="NF041518">
    <property type="entry name" value="choice_anch_Q"/>
    <property type="match status" value="1"/>
</dbReference>
<evidence type="ECO:0008006" key="14">
    <source>
        <dbReference type="Google" id="ProtNLM"/>
    </source>
</evidence>
<dbReference type="InterPro" id="IPR059226">
    <property type="entry name" value="Choice_anch_Q_dom"/>
</dbReference>
<evidence type="ECO:0000256" key="8">
    <source>
        <dbReference type="ARBA" id="ARBA00038263"/>
    </source>
</evidence>
<geneLocation type="plasmid" evidence="12 13">
    <name>unnamed1</name>
</geneLocation>
<accession>A0A2U9S9C4</accession>
<gene>
    <name evidence="12" type="ORF">DM194_14070</name>
</gene>
<keyword evidence="6" id="KW-0106">Calcium</keyword>
<proteinExistence type="inferred from homology"/>
<dbReference type="SMART" id="SM00710">
    <property type="entry name" value="PbH1"/>
    <property type="match status" value="5"/>
</dbReference>
<keyword evidence="12" id="KW-0614">Plasmid</keyword>
<protein>
    <recommendedName>
        <fullName evidence="14">DUF1565 domain-containing protein</fullName>
    </recommendedName>
</protein>
<comment type="subcellular location">
    <subcellularLocation>
        <location evidence="2">Secreted</location>
    </subcellularLocation>
</comment>
<evidence type="ECO:0000256" key="4">
    <source>
        <dbReference type="ARBA" id="ARBA00022723"/>
    </source>
</evidence>
<evidence type="ECO:0000256" key="9">
    <source>
        <dbReference type="SAM" id="MobiDB-lite"/>
    </source>
</evidence>
<evidence type="ECO:0000256" key="3">
    <source>
        <dbReference type="ARBA" id="ARBA00022525"/>
    </source>
</evidence>
<evidence type="ECO:0000256" key="7">
    <source>
        <dbReference type="ARBA" id="ARBA00023239"/>
    </source>
</evidence>
<dbReference type="InterPro" id="IPR011050">
    <property type="entry name" value="Pectin_lyase_fold/virulence"/>
</dbReference>
<dbReference type="SUPFAM" id="SSF51126">
    <property type="entry name" value="Pectin lyase-like"/>
    <property type="match status" value="1"/>
</dbReference>
<dbReference type="InterPro" id="IPR006626">
    <property type="entry name" value="PbH1"/>
</dbReference>
<dbReference type="GO" id="GO:0005576">
    <property type="term" value="C:extracellular region"/>
    <property type="evidence" value="ECO:0007669"/>
    <property type="project" value="UniProtKB-SubCell"/>
</dbReference>